<dbReference type="Proteomes" id="UP001595979">
    <property type="component" value="Unassembled WGS sequence"/>
</dbReference>
<gene>
    <name evidence="1" type="ORF">ACFPQ6_14140</name>
</gene>
<name>A0ABW1DQS4_9DEIO</name>
<proteinExistence type="predicted"/>
<reference evidence="2" key="1">
    <citation type="journal article" date="2019" name="Int. J. Syst. Evol. Microbiol.">
        <title>The Global Catalogue of Microorganisms (GCM) 10K type strain sequencing project: providing services to taxonomists for standard genome sequencing and annotation.</title>
        <authorList>
            <consortium name="The Broad Institute Genomics Platform"/>
            <consortium name="The Broad Institute Genome Sequencing Center for Infectious Disease"/>
            <person name="Wu L."/>
            <person name="Ma J."/>
        </authorList>
    </citation>
    <scope>NUCLEOTIDE SEQUENCE [LARGE SCALE GENOMIC DNA]</scope>
    <source>
        <strain evidence="2">CGMCC 1.15053</strain>
    </source>
</reference>
<keyword evidence="2" id="KW-1185">Reference proteome</keyword>
<comment type="caution">
    <text evidence="1">The sequence shown here is derived from an EMBL/GenBank/DDBJ whole genome shotgun (WGS) entry which is preliminary data.</text>
</comment>
<accession>A0ABW1DQS4</accession>
<evidence type="ECO:0000313" key="1">
    <source>
        <dbReference type="EMBL" id="MFC5849449.1"/>
    </source>
</evidence>
<dbReference type="RefSeq" id="WP_380050602.1">
    <property type="nucleotide sequence ID" value="NZ_JBHSOH010000020.1"/>
</dbReference>
<organism evidence="1 2">
    <name type="scientific">Deinococcus petrolearius</name>
    <dbReference type="NCBI Taxonomy" id="1751295"/>
    <lineage>
        <taxon>Bacteria</taxon>
        <taxon>Thermotogati</taxon>
        <taxon>Deinococcota</taxon>
        <taxon>Deinococci</taxon>
        <taxon>Deinococcales</taxon>
        <taxon>Deinococcaceae</taxon>
        <taxon>Deinococcus</taxon>
    </lineage>
</organism>
<dbReference type="EMBL" id="JBHSOH010000020">
    <property type="protein sequence ID" value="MFC5849449.1"/>
    <property type="molecule type" value="Genomic_DNA"/>
</dbReference>
<evidence type="ECO:0000313" key="2">
    <source>
        <dbReference type="Proteomes" id="UP001595979"/>
    </source>
</evidence>
<sequence length="224" mass="24912">MELGPVDERLSAMISLGHLPELTEGHSPRALRRAAMEEALMTDVVLCEGQLRRYFGADEADLSLFPSRAAPVQPVHGRDYRVSVRFFSLIEDTLRKAPPTLGHFCGTAEMRLAYGARPAEWRIGKTADERLAADPDAVYATPGGLKVAVEYDLGTYSGAKMLNKIGEYFETYDAVMWGCPSELRIRRLRARVVSSEALAHRQKPFGGFTVEWWRGSPQLGLDGR</sequence>
<protein>
    <submittedName>
        <fullName evidence="1">Uncharacterized protein</fullName>
    </submittedName>
</protein>